<feature type="region of interest" description="Disordered" evidence="1">
    <location>
        <begin position="182"/>
        <end position="212"/>
    </location>
</feature>
<evidence type="ECO:0008006" key="4">
    <source>
        <dbReference type="Google" id="ProtNLM"/>
    </source>
</evidence>
<evidence type="ECO:0000256" key="1">
    <source>
        <dbReference type="SAM" id="MobiDB-lite"/>
    </source>
</evidence>
<feature type="compositionally biased region" description="Basic and acidic residues" evidence="1">
    <location>
        <begin position="186"/>
        <end position="195"/>
    </location>
</feature>
<accession>A0A919A890</accession>
<evidence type="ECO:0000313" key="3">
    <source>
        <dbReference type="Proteomes" id="UP000630718"/>
    </source>
</evidence>
<dbReference type="Proteomes" id="UP000630718">
    <property type="component" value="Unassembled WGS sequence"/>
</dbReference>
<protein>
    <recommendedName>
        <fullName evidence="4">Phage or prophage related protein</fullName>
    </recommendedName>
</protein>
<evidence type="ECO:0000313" key="2">
    <source>
        <dbReference type="EMBL" id="GHE88332.1"/>
    </source>
</evidence>
<feature type="region of interest" description="Disordered" evidence="1">
    <location>
        <begin position="1"/>
        <end position="43"/>
    </location>
</feature>
<sequence length="353" mass="38001">MLTTVPEKPQPAQRAERQPVGNSPTPDATTAPVDGEPWVPAPGHRVRTAPLLARIRTIKPEAFVSESLAAVTLTAERTFFGLLTQADDQGRHRDHAAIIAGQLWVLRPEHTPADVEKDLAQLADAGLICRYTGPDDKRYLHVVTWHQHQKINRPSKSRLPACPHHDTVGGAARVGLTEAAPLPHGTLREGSRHQQETAVNRGEESESAGQSGFTEPFVKAHDRLTEQSVSPQGPDLGPRIMDLGSTPSGGASAPAPDTVSAKQLIAEYAAACAHRPPQDVLGHLGREVRKLLDEGIDPAHIRAGLTLHRAKGLHPRILPSLVHEAMNATPARQAVHRSWTNPADVAAAYGDQL</sequence>
<keyword evidence="3" id="KW-1185">Reference proteome</keyword>
<dbReference type="AlphaFoldDB" id="A0A919A890"/>
<name>A0A919A890_9ACTN</name>
<reference evidence="2" key="1">
    <citation type="journal article" date="2014" name="Int. J. Syst. Evol. Microbiol.">
        <title>Complete genome sequence of Corynebacterium casei LMG S-19264T (=DSM 44701T), isolated from a smear-ripened cheese.</title>
        <authorList>
            <consortium name="US DOE Joint Genome Institute (JGI-PGF)"/>
            <person name="Walter F."/>
            <person name="Albersmeier A."/>
            <person name="Kalinowski J."/>
            <person name="Ruckert C."/>
        </authorList>
    </citation>
    <scope>NUCLEOTIDE SEQUENCE</scope>
    <source>
        <strain evidence="2">JCM 4477</strain>
    </source>
</reference>
<gene>
    <name evidence="2" type="ORF">GCM10018772_10010</name>
</gene>
<comment type="caution">
    <text evidence="2">The sequence shown here is derived from an EMBL/GenBank/DDBJ whole genome shotgun (WGS) entry which is preliminary data.</text>
</comment>
<organism evidence="2 3">
    <name type="scientific">Streptomyces fumanus</name>
    <dbReference type="NCBI Taxonomy" id="67302"/>
    <lineage>
        <taxon>Bacteria</taxon>
        <taxon>Bacillati</taxon>
        <taxon>Actinomycetota</taxon>
        <taxon>Actinomycetes</taxon>
        <taxon>Kitasatosporales</taxon>
        <taxon>Streptomycetaceae</taxon>
        <taxon>Streptomyces</taxon>
    </lineage>
</organism>
<proteinExistence type="predicted"/>
<dbReference type="EMBL" id="BNBI01000002">
    <property type="protein sequence ID" value="GHE88332.1"/>
    <property type="molecule type" value="Genomic_DNA"/>
</dbReference>
<reference evidence="2" key="2">
    <citation type="submission" date="2020-09" db="EMBL/GenBank/DDBJ databases">
        <authorList>
            <person name="Sun Q."/>
            <person name="Ohkuma M."/>
        </authorList>
    </citation>
    <scope>NUCLEOTIDE SEQUENCE</scope>
    <source>
        <strain evidence="2">JCM 4477</strain>
    </source>
</reference>
<feature type="region of interest" description="Disordered" evidence="1">
    <location>
        <begin position="227"/>
        <end position="256"/>
    </location>
</feature>